<evidence type="ECO:0000256" key="11">
    <source>
        <dbReference type="ARBA" id="ARBA00042313"/>
    </source>
</evidence>
<comment type="caution">
    <text evidence="14">The sequence shown here is derived from an EMBL/GenBank/DDBJ whole genome shotgun (WGS) entry which is preliminary data.</text>
</comment>
<dbReference type="SUPFAM" id="SSF47384">
    <property type="entry name" value="Homodimeric domain of signal transducing histidine kinase"/>
    <property type="match status" value="1"/>
</dbReference>
<dbReference type="GO" id="GO:0005524">
    <property type="term" value="F:ATP binding"/>
    <property type="evidence" value="ECO:0007669"/>
    <property type="project" value="UniProtKB-KW"/>
</dbReference>
<dbReference type="CDD" id="cd00082">
    <property type="entry name" value="HisKA"/>
    <property type="match status" value="1"/>
</dbReference>
<dbReference type="InterPro" id="IPR003661">
    <property type="entry name" value="HisK_dim/P_dom"/>
</dbReference>
<dbReference type="InterPro" id="IPR013767">
    <property type="entry name" value="PAS_fold"/>
</dbReference>
<dbReference type="EMBL" id="LAZR01003717">
    <property type="protein sequence ID" value="KKN15386.1"/>
    <property type="molecule type" value="Genomic_DNA"/>
</dbReference>
<name>A0A0F9QQH5_9ZZZZ</name>
<dbReference type="Gene3D" id="1.10.287.130">
    <property type="match status" value="1"/>
</dbReference>
<dbReference type="SMART" id="SM00387">
    <property type="entry name" value="HATPase_c"/>
    <property type="match status" value="1"/>
</dbReference>
<dbReference type="Gene3D" id="3.30.450.20">
    <property type="entry name" value="PAS domain"/>
    <property type="match status" value="1"/>
</dbReference>
<keyword evidence="4" id="KW-0418">Kinase</keyword>
<dbReference type="Pfam" id="PF00512">
    <property type="entry name" value="HisKA"/>
    <property type="match status" value="1"/>
</dbReference>
<evidence type="ECO:0000256" key="7">
    <source>
        <dbReference type="ARBA" id="ARBA00023012"/>
    </source>
</evidence>
<dbReference type="PROSITE" id="PS50109">
    <property type="entry name" value="HIS_KIN"/>
    <property type="match status" value="1"/>
</dbReference>
<evidence type="ECO:0000256" key="5">
    <source>
        <dbReference type="ARBA" id="ARBA00022801"/>
    </source>
</evidence>
<reference evidence="14" key="1">
    <citation type="journal article" date="2015" name="Nature">
        <title>Complex archaea that bridge the gap between prokaryotes and eukaryotes.</title>
        <authorList>
            <person name="Spang A."/>
            <person name="Saw J.H."/>
            <person name="Jorgensen S.L."/>
            <person name="Zaremba-Niedzwiedzka K."/>
            <person name="Martijn J."/>
            <person name="Lind A.E."/>
            <person name="van Eijk R."/>
            <person name="Schleper C."/>
            <person name="Guy L."/>
            <person name="Ettema T.J."/>
        </authorList>
    </citation>
    <scope>NUCLEOTIDE SEQUENCE</scope>
</reference>
<evidence type="ECO:0000256" key="6">
    <source>
        <dbReference type="ARBA" id="ARBA00022840"/>
    </source>
</evidence>
<dbReference type="Pfam" id="PF02518">
    <property type="entry name" value="HATPase_c"/>
    <property type="match status" value="1"/>
</dbReference>
<evidence type="ECO:0000256" key="1">
    <source>
        <dbReference type="ARBA" id="ARBA00022553"/>
    </source>
</evidence>
<evidence type="ECO:0000256" key="4">
    <source>
        <dbReference type="ARBA" id="ARBA00022777"/>
    </source>
</evidence>
<evidence type="ECO:0000256" key="9">
    <source>
        <dbReference type="ARBA" id="ARBA00037696"/>
    </source>
</evidence>
<dbReference type="SUPFAM" id="SSF55874">
    <property type="entry name" value="ATPase domain of HSP90 chaperone/DNA topoisomerase II/histidine kinase"/>
    <property type="match status" value="1"/>
</dbReference>
<keyword evidence="2" id="KW-0808">Transferase</keyword>
<dbReference type="PRINTS" id="PR00344">
    <property type="entry name" value="BCTRLSENSOR"/>
</dbReference>
<evidence type="ECO:0000256" key="8">
    <source>
        <dbReference type="ARBA" id="ARBA00023231"/>
    </source>
</evidence>
<dbReference type="SMART" id="SM00091">
    <property type="entry name" value="PAS"/>
    <property type="match status" value="1"/>
</dbReference>
<dbReference type="InterPro" id="IPR004358">
    <property type="entry name" value="Sig_transdc_His_kin-like_C"/>
</dbReference>
<dbReference type="Pfam" id="PF00989">
    <property type="entry name" value="PAS"/>
    <property type="match status" value="1"/>
</dbReference>
<evidence type="ECO:0000256" key="10">
    <source>
        <dbReference type="ARBA" id="ARBA00039567"/>
    </source>
</evidence>
<keyword evidence="7" id="KW-0902">Two-component regulatory system</keyword>
<keyword evidence="8" id="KW-0535">Nitrogen fixation</keyword>
<dbReference type="PANTHER" id="PTHR43065:SF16">
    <property type="entry name" value="SENSORY HISTIDINE KINASE_PHOSPHATASE NTRB"/>
    <property type="match status" value="1"/>
</dbReference>
<evidence type="ECO:0000256" key="3">
    <source>
        <dbReference type="ARBA" id="ARBA00022741"/>
    </source>
</evidence>
<evidence type="ECO:0000259" key="13">
    <source>
        <dbReference type="PROSITE" id="PS50109"/>
    </source>
</evidence>
<evidence type="ECO:0000256" key="2">
    <source>
        <dbReference type="ARBA" id="ARBA00022679"/>
    </source>
</evidence>
<dbReference type="PANTHER" id="PTHR43065">
    <property type="entry name" value="SENSOR HISTIDINE KINASE"/>
    <property type="match status" value="1"/>
</dbReference>
<feature type="domain" description="Histidine kinase" evidence="13">
    <location>
        <begin position="155"/>
        <end position="366"/>
    </location>
</feature>
<dbReference type="SUPFAM" id="SSF55785">
    <property type="entry name" value="PYP-like sensor domain (PAS domain)"/>
    <property type="match status" value="1"/>
</dbReference>
<dbReference type="GO" id="GO:0016787">
    <property type="term" value="F:hydrolase activity"/>
    <property type="evidence" value="ECO:0007669"/>
    <property type="project" value="UniProtKB-KW"/>
</dbReference>
<sequence>MTAQMWSVYCNYSCMIMSERRMSHEAILPINILESLSTSVLVLDKSLRVAYINTATEILFEISQRQAENIPLLSLLPGEKKLVNSLTRVVETGQAIIEREVHLFLPASGEVLVDCSIKSLEFDQTYIVLELSVLDYQQRLTRDENLHTQQQVVRGLAHEIKNPLGGLRGAAQLLERQLESEDLKEYTRIIINEADRLQNLMNRMLGPNQHPEKRYTNIHEVLQHIRQLVDIEVDERLTFKVDYDPSIPEVYADFDQLIQIFLNIVRNAVQAMNGAGKITLRTRIQRNITIDKQHHKLGLLAEVEDNGPGIPERLQDSLFYPLVTGRADGTGLGLYLVQNLVQRNGGTVACNSRAGQTIFSVIFPLE</sequence>
<dbReference type="NCBIfam" id="NF008293">
    <property type="entry name" value="PRK11073.1"/>
    <property type="match status" value="1"/>
</dbReference>
<organism evidence="14">
    <name type="scientific">marine sediment metagenome</name>
    <dbReference type="NCBI Taxonomy" id="412755"/>
    <lineage>
        <taxon>unclassified sequences</taxon>
        <taxon>metagenomes</taxon>
        <taxon>ecological metagenomes</taxon>
    </lineage>
</organism>
<keyword evidence="6" id="KW-0067">ATP-binding</keyword>
<dbReference type="GO" id="GO:0000155">
    <property type="term" value="F:phosphorelay sensor kinase activity"/>
    <property type="evidence" value="ECO:0007669"/>
    <property type="project" value="InterPro"/>
</dbReference>
<proteinExistence type="predicted"/>
<dbReference type="InterPro" id="IPR003594">
    <property type="entry name" value="HATPase_dom"/>
</dbReference>
<accession>A0A0F9QQH5</accession>
<dbReference type="SMART" id="SM00388">
    <property type="entry name" value="HisKA"/>
    <property type="match status" value="1"/>
</dbReference>
<dbReference type="AlphaFoldDB" id="A0A0F9QQH5"/>
<dbReference type="InterPro" id="IPR035965">
    <property type="entry name" value="PAS-like_dom_sf"/>
</dbReference>
<keyword evidence="5" id="KW-0378">Hydrolase</keyword>
<comment type="function">
    <text evidence="9">Member of the two-component regulatory system NtrB/NtrC, which controls expression of the nitrogen-regulated (ntr) genes in response to nitrogen limitation. Under conditions of nitrogen limitation, NtrB autophosphorylates and transfers the phosphoryl group to NtrC. In the presence of nitrogen, acts as a phosphatase that dephosphorylates and inactivates NtrC.</text>
</comment>
<evidence type="ECO:0000313" key="14">
    <source>
        <dbReference type="EMBL" id="KKN15386.1"/>
    </source>
</evidence>
<keyword evidence="1" id="KW-0597">Phosphoprotein</keyword>
<dbReference type="GO" id="GO:0006355">
    <property type="term" value="P:regulation of DNA-templated transcription"/>
    <property type="evidence" value="ECO:0007669"/>
    <property type="project" value="InterPro"/>
</dbReference>
<dbReference type="InterPro" id="IPR000014">
    <property type="entry name" value="PAS"/>
</dbReference>
<dbReference type="InterPro" id="IPR036890">
    <property type="entry name" value="HATPase_C_sf"/>
</dbReference>
<gene>
    <name evidence="14" type="ORF">LCGC14_0986550</name>
</gene>
<dbReference type="InterPro" id="IPR005467">
    <property type="entry name" value="His_kinase_dom"/>
</dbReference>
<keyword evidence="3" id="KW-0547">Nucleotide-binding</keyword>
<evidence type="ECO:0000256" key="12">
    <source>
        <dbReference type="ARBA" id="ARBA00043094"/>
    </source>
</evidence>
<protein>
    <recommendedName>
        <fullName evidence="10">Sensory histidine kinase/phosphatase NtrB</fullName>
    </recommendedName>
    <alternativeName>
        <fullName evidence="11">Nitrogen regulation protein NR(II)</fullName>
    </alternativeName>
    <alternativeName>
        <fullName evidence="12">Nitrogen regulator II</fullName>
    </alternativeName>
</protein>
<dbReference type="InterPro" id="IPR036097">
    <property type="entry name" value="HisK_dim/P_sf"/>
</dbReference>
<dbReference type="Gene3D" id="3.30.565.10">
    <property type="entry name" value="Histidine kinase-like ATPase, C-terminal domain"/>
    <property type="match status" value="1"/>
</dbReference>